<evidence type="ECO:0000313" key="3">
    <source>
        <dbReference type="EMBL" id="PAB55714.1"/>
    </source>
</evidence>
<reference evidence="2" key="3">
    <citation type="submission" date="2021-09" db="EMBL/GenBank/DDBJ databases">
        <authorList>
            <person name="Gilroy R."/>
        </authorList>
    </citation>
    <scope>NUCLEOTIDE SEQUENCE</scope>
    <source>
        <strain evidence="2">CHK192-2623</strain>
    </source>
</reference>
<name>A0A1Z1N5L7_LACJH</name>
<sequence>MLFKTSDNVEINYQLTGKGKIIVLVNGFGAYQEIWSAQVPFLNKLEYQVLTYDHRNMGKSQRTEKGHTIERLTQDLNELTSFLKIKQAIFIGHSMGASIIFCLMKNNPKLVKQTLLIDQSPKMLNDENWKYGFMDYTKENYLKKCQERPRVHETYNGLNNNVYAKLMKAKKANPFNRKDNVDLLENHMSLDWRKVLETTTIPTTFFVAKESPYYREGYEKNLKQKNSRINSFIMSPTGHVIMAEIPQQFNIKLKDILK</sequence>
<comment type="caution">
    <text evidence="3">The sequence shown here is derived from an EMBL/GenBank/DDBJ whole genome shotgun (WGS) entry which is preliminary data.</text>
</comment>
<proteinExistence type="predicted"/>
<reference evidence="3 4" key="1">
    <citation type="submission" date="2017-05" db="EMBL/GenBank/DDBJ databases">
        <title>Lactobacillus johnsonii from commercial turkeys.</title>
        <authorList>
            <person name="Johnson T.J."/>
            <person name="Youmans B."/>
        </authorList>
    </citation>
    <scope>NUCLEOTIDE SEQUENCE [LARGE SCALE GENOMIC DNA]</scope>
    <source>
        <strain evidence="3 4">UMNLJ114</strain>
    </source>
</reference>
<dbReference type="AlphaFoldDB" id="A0A1Z1N5L7"/>
<accession>A0A1Z1N5L7</accession>
<dbReference type="EMBL" id="DYYQ01000034">
    <property type="protein sequence ID" value="HJE49481.1"/>
    <property type="molecule type" value="Genomic_DNA"/>
</dbReference>
<dbReference type="RefSeq" id="WP_012846416.1">
    <property type="nucleotide sequence ID" value="NZ_CP021703.1"/>
</dbReference>
<dbReference type="InterPro" id="IPR029058">
    <property type="entry name" value="AB_hydrolase_fold"/>
</dbReference>
<keyword evidence="3" id="KW-0378">Hydrolase</keyword>
<evidence type="ECO:0000259" key="1">
    <source>
        <dbReference type="Pfam" id="PF00561"/>
    </source>
</evidence>
<gene>
    <name evidence="3" type="ORF">A3Q24_03845</name>
    <name evidence="2" type="ORF">K8V69_04805</name>
</gene>
<dbReference type="Proteomes" id="UP000732527">
    <property type="component" value="Unassembled WGS sequence"/>
</dbReference>
<reference evidence="2" key="2">
    <citation type="journal article" date="2021" name="PeerJ">
        <title>Extensive microbial diversity within the chicken gut microbiome revealed by metagenomics and culture.</title>
        <authorList>
            <person name="Gilroy R."/>
            <person name="Ravi A."/>
            <person name="Getino M."/>
            <person name="Pursley I."/>
            <person name="Horton D.L."/>
            <person name="Alikhan N.F."/>
            <person name="Baker D."/>
            <person name="Gharbi K."/>
            <person name="Hall N."/>
            <person name="Watson M."/>
            <person name="Adriaenssens E.M."/>
            <person name="Foster-Nyarko E."/>
            <person name="Jarju S."/>
            <person name="Secka A."/>
            <person name="Antonio M."/>
            <person name="Oren A."/>
            <person name="Chaudhuri R.R."/>
            <person name="La Ragione R."/>
            <person name="Hildebrand F."/>
            <person name="Pallen M.J."/>
        </authorList>
    </citation>
    <scope>NUCLEOTIDE SEQUENCE</scope>
    <source>
        <strain evidence="2">CHK192-2623</strain>
    </source>
</reference>
<dbReference type="GO" id="GO:0016787">
    <property type="term" value="F:hydrolase activity"/>
    <property type="evidence" value="ECO:0007669"/>
    <property type="project" value="UniProtKB-KW"/>
</dbReference>
<organism evidence="3 4">
    <name type="scientific">Lactobacillus johnsonii</name>
    <dbReference type="NCBI Taxonomy" id="33959"/>
    <lineage>
        <taxon>Bacteria</taxon>
        <taxon>Bacillati</taxon>
        <taxon>Bacillota</taxon>
        <taxon>Bacilli</taxon>
        <taxon>Lactobacillales</taxon>
        <taxon>Lactobacillaceae</taxon>
        <taxon>Lactobacillus</taxon>
    </lineage>
</organism>
<dbReference type="PANTHER" id="PTHR43798">
    <property type="entry name" value="MONOACYLGLYCEROL LIPASE"/>
    <property type="match status" value="1"/>
</dbReference>
<dbReference type="InterPro" id="IPR050266">
    <property type="entry name" value="AB_hydrolase_sf"/>
</dbReference>
<dbReference type="Proteomes" id="UP000216008">
    <property type="component" value="Unassembled WGS sequence"/>
</dbReference>
<feature type="domain" description="AB hydrolase-1" evidence="1">
    <location>
        <begin position="21"/>
        <end position="136"/>
    </location>
</feature>
<dbReference type="Gene3D" id="3.40.50.1820">
    <property type="entry name" value="alpha/beta hydrolase"/>
    <property type="match status" value="1"/>
</dbReference>
<evidence type="ECO:0000313" key="2">
    <source>
        <dbReference type="EMBL" id="HJE49481.1"/>
    </source>
</evidence>
<dbReference type="Pfam" id="PF00561">
    <property type="entry name" value="Abhydrolase_1"/>
    <property type="match status" value="1"/>
</dbReference>
<dbReference type="SUPFAM" id="SSF53474">
    <property type="entry name" value="alpha/beta-Hydrolases"/>
    <property type="match status" value="1"/>
</dbReference>
<dbReference type="InterPro" id="IPR000073">
    <property type="entry name" value="AB_hydrolase_1"/>
</dbReference>
<protein>
    <submittedName>
        <fullName evidence="3">Alpha/beta hydrolase</fullName>
    </submittedName>
</protein>
<dbReference type="EMBL" id="NIBD01000020">
    <property type="protein sequence ID" value="PAB55714.1"/>
    <property type="molecule type" value="Genomic_DNA"/>
</dbReference>
<evidence type="ECO:0000313" key="4">
    <source>
        <dbReference type="Proteomes" id="UP000216008"/>
    </source>
</evidence>